<dbReference type="EMBL" id="NAEP01000045">
    <property type="protein sequence ID" value="PDQ34814.1"/>
    <property type="molecule type" value="Genomic_DNA"/>
</dbReference>
<evidence type="ECO:0000313" key="7">
    <source>
        <dbReference type="EMBL" id="PDQ34814.1"/>
    </source>
</evidence>
<protein>
    <recommendedName>
        <fullName evidence="9">ABC transporter substrate-binding protein</fullName>
    </recommendedName>
</protein>
<dbReference type="GO" id="GO:0016020">
    <property type="term" value="C:membrane"/>
    <property type="evidence" value="ECO:0007669"/>
    <property type="project" value="UniProtKB-SubCell"/>
</dbReference>
<keyword evidence="6" id="KW-0449">Lipoprotein</keyword>
<dbReference type="PANTHER" id="PTHR30429">
    <property type="entry name" value="D-METHIONINE-BINDING LIPOPROTEIN METQ"/>
    <property type="match status" value="1"/>
</dbReference>
<dbReference type="SUPFAM" id="SSF53850">
    <property type="entry name" value="Periplasmic binding protein-like II"/>
    <property type="match status" value="1"/>
</dbReference>
<proteinExistence type="inferred from homology"/>
<evidence type="ECO:0000256" key="5">
    <source>
        <dbReference type="ARBA" id="ARBA00023139"/>
    </source>
</evidence>
<dbReference type="InterPro" id="IPR004872">
    <property type="entry name" value="Lipoprotein_NlpA"/>
</dbReference>
<comment type="caution">
    <text evidence="7">The sequence shown here is derived from an EMBL/GenBank/DDBJ whole genome shotgun (WGS) entry which is preliminary data.</text>
</comment>
<evidence type="ECO:0000256" key="4">
    <source>
        <dbReference type="ARBA" id="ARBA00023136"/>
    </source>
</evidence>
<evidence type="ECO:0000256" key="3">
    <source>
        <dbReference type="ARBA" id="ARBA00022729"/>
    </source>
</evidence>
<evidence type="ECO:0000313" key="8">
    <source>
        <dbReference type="Proteomes" id="UP000219994"/>
    </source>
</evidence>
<dbReference type="Pfam" id="PF03180">
    <property type="entry name" value="Lipoprotein_9"/>
    <property type="match status" value="1"/>
</dbReference>
<comment type="subcellular location">
    <subcellularLocation>
        <location evidence="1">Membrane</location>
        <topology evidence="1">Lipid-anchor</topology>
    </subcellularLocation>
</comment>
<keyword evidence="3" id="KW-0732">Signal</keyword>
<comment type="similarity">
    <text evidence="2">Belongs to the NlpA lipoprotein family.</text>
</comment>
<evidence type="ECO:0008006" key="9">
    <source>
        <dbReference type="Google" id="ProtNLM"/>
    </source>
</evidence>
<dbReference type="Proteomes" id="UP000219994">
    <property type="component" value="Unassembled WGS sequence"/>
</dbReference>
<organism evidence="7 8">
    <name type="scientific">Candidatus Lumbricidiphila eiseniae</name>
    <dbReference type="NCBI Taxonomy" id="1969409"/>
    <lineage>
        <taxon>Bacteria</taxon>
        <taxon>Bacillati</taxon>
        <taxon>Actinomycetota</taxon>
        <taxon>Actinomycetes</taxon>
        <taxon>Micrococcales</taxon>
        <taxon>Microbacteriaceae</taxon>
        <taxon>Candidatus Lumbricidiphila</taxon>
    </lineage>
</organism>
<keyword evidence="5" id="KW-0564">Palmitate</keyword>
<evidence type="ECO:0000256" key="6">
    <source>
        <dbReference type="ARBA" id="ARBA00023288"/>
    </source>
</evidence>
<evidence type="ECO:0000256" key="2">
    <source>
        <dbReference type="ARBA" id="ARBA00008973"/>
    </source>
</evidence>
<dbReference type="AlphaFoldDB" id="A0A2A6FPK5"/>
<dbReference type="PANTHER" id="PTHR30429:SF1">
    <property type="entry name" value="D-METHIONINE-BINDING LIPOPROTEIN METQ-RELATED"/>
    <property type="match status" value="1"/>
</dbReference>
<gene>
    <name evidence="7" type="ORF">B5766_09495</name>
</gene>
<sequence>MSITSDTKLMKRGGTALPSSIRALATAVALGVSLVGCANMPTAAAGGRSTPFESVAPTPTVVRVGVIGKGEPQWPALVKAAAAEGITVELVDFADPGQVNPATDSHGVDLSQTQNLVSLAKYNASAASPLIPIGSTAIYPLGLYSRKYQSTAQIPDGQTVAVSHSQGDQAHGLLLLQSAGLIKLGGGGSVFATLSDIDPAASRVKVIAIDPTLSATTLPDVAGVVMAQNYLRDAGLTVHQALVRDAPTDASLVPYTGVFATRVADRVNPLYLNLVRIFQTDPAVQAGLVASSGGTAIPVQIPTEVLEREFAKTTTDTAATRKVVKG</sequence>
<reference evidence="8" key="1">
    <citation type="submission" date="2017-03" db="EMBL/GenBank/DDBJ databases">
        <authorList>
            <person name="Lund M.B."/>
        </authorList>
    </citation>
    <scope>NUCLEOTIDE SEQUENCE [LARGE SCALE GENOMIC DNA]</scope>
</reference>
<keyword evidence="4" id="KW-0472">Membrane</keyword>
<dbReference type="Gene3D" id="3.40.190.10">
    <property type="entry name" value="Periplasmic binding protein-like II"/>
    <property type="match status" value="2"/>
</dbReference>
<name>A0A2A6FPK5_9MICO</name>
<evidence type="ECO:0000256" key="1">
    <source>
        <dbReference type="ARBA" id="ARBA00004635"/>
    </source>
</evidence>
<accession>A0A2A6FPK5</accession>